<evidence type="ECO:0000259" key="11">
    <source>
        <dbReference type="SMART" id="SM00756"/>
    </source>
</evidence>
<keyword evidence="3 10" id="KW-0812">Transmembrane</keyword>
<dbReference type="InterPro" id="IPR038354">
    <property type="entry name" value="VKOR_sf"/>
</dbReference>
<keyword evidence="4" id="KW-0874">Quinone</keyword>
<accession>A0A1E5QJT9</accession>
<feature type="transmembrane region" description="Helical" evidence="10">
    <location>
        <begin position="132"/>
        <end position="155"/>
    </location>
</feature>
<feature type="domain" description="Vitamin K epoxide reductase" evidence="11">
    <location>
        <begin position="11"/>
        <end position="154"/>
    </location>
</feature>
<comment type="caution">
    <text evidence="12">The sequence shown here is derived from an EMBL/GenBank/DDBJ whole genome shotgun (WGS) entry which is preliminary data.</text>
</comment>
<dbReference type="GO" id="GO:0016491">
    <property type="term" value="F:oxidoreductase activity"/>
    <property type="evidence" value="ECO:0007669"/>
    <property type="project" value="UniProtKB-KW"/>
</dbReference>
<comment type="similarity">
    <text evidence="2">Belongs to the VKOR family.</text>
</comment>
<dbReference type="Gene3D" id="1.20.1440.130">
    <property type="entry name" value="VKOR domain"/>
    <property type="match status" value="1"/>
</dbReference>
<dbReference type="GO" id="GO:0016020">
    <property type="term" value="C:membrane"/>
    <property type="evidence" value="ECO:0007669"/>
    <property type="project" value="UniProtKB-SubCell"/>
</dbReference>
<dbReference type="PANTHER" id="PTHR34573:SF1">
    <property type="entry name" value="VITAMIN K EPOXIDE REDUCTASE DOMAIN-CONTAINING PROTEIN"/>
    <property type="match status" value="1"/>
</dbReference>
<dbReference type="SMART" id="SM00756">
    <property type="entry name" value="VKc"/>
    <property type="match status" value="1"/>
</dbReference>
<dbReference type="Pfam" id="PF07884">
    <property type="entry name" value="VKOR"/>
    <property type="match status" value="1"/>
</dbReference>
<feature type="transmembrane region" description="Helical" evidence="10">
    <location>
        <begin position="104"/>
        <end position="126"/>
    </location>
</feature>
<evidence type="ECO:0000256" key="3">
    <source>
        <dbReference type="ARBA" id="ARBA00022692"/>
    </source>
</evidence>
<evidence type="ECO:0000256" key="6">
    <source>
        <dbReference type="ARBA" id="ARBA00023002"/>
    </source>
</evidence>
<keyword evidence="9" id="KW-0676">Redox-active center</keyword>
<dbReference type="InterPro" id="IPR044698">
    <property type="entry name" value="VKOR/LTO1"/>
</dbReference>
<keyword evidence="6" id="KW-0560">Oxidoreductase</keyword>
<comment type="subcellular location">
    <subcellularLocation>
        <location evidence="1">Membrane</location>
        <topology evidence="1">Multi-pass membrane protein</topology>
    </subcellularLocation>
</comment>
<dbReference type="PANTHER" id="PTHR34573">
    <property type="entry name" value="VKC DOMAIN-CONTAINING PROTEIN"/>
    <property type="match status" value="1"/>
</dbReference>
<feature type="transmembrane region" description="Helical" evidence="10">
    <location>
        <begin position="162"/>
        <end position="182"/>
    </location>
</feature>
<evidence type="ECO:0000256" key="7">
    <source>
        <dbReference type="ARBA" id="ARBA00023136"/>
    </source>
</evidence>
<dbReference type="InterPro" id="IPR012932">
    <property type="entry name" value="VKOR"/>
</dbReference>
<gene>
    <name evidence="12" type="ORF">BH720_12190</name>
</gene>
<dbReference type="CDD" id="cd12916">
    <property type="entry name" value="VKOR_1"/>
    <property type="match status" value="1"/>
</dbReference>
<evidence type="ECO:0000256" key="9">
    <source>
        <dbReference type="ARBA" id="ARBA00023284"/>
    </source>
</evidence>
<evidence type="ECO:0000256" key="1">
    <source>
        <dbReference type="ARBA" id="ARBA00004141"/>
    </source>
</evidence>
<evidence type="ECO:0000313" key="12">
    <source>
        <dbReference type="EMBL" id="OEJ74861.1"/>
    </source>
</evidence>
<reference evidence="12" key="1">
    <citation type="submission" date="2016-09" db="EMBL/GenBank/DDBJ databases">
        <title>Draft genome of thermotolerant cyanobacterium Desertifilum sp. strain IPPAS B-1220.</title>
        <authorList>
            <person name="Sinetova M.A."/>
            <person name="Bolakhan K."/>
            <person name="Zayadan B.K."/>
            <person name="Mironov K.S."/>
            <person name="Ustinova V."/>
            <person name="Kupriyanova E.V."/>
            <person name="Sidorov R.A."/>
            <person name="Skrypnik A.N."/>
            <person name="Gogoleva N.E."/>
            <person name="Gogolev Y.V."/>
            <person name="Los D.A."/>
        </authorList>
    </citation>
    <scope>NUCLEOTIDE SEQUENCE [LARGE SCALE GENOMIC DNA]</scope>
    <source>
        <strain evidence="12">IPPAS B-1220</strain>
    </source>
</reference>
<proteinExistence type="inferred from homology"/>
<evidence type="ECO:0000256" key="10">
    <source>
        <dbReference type="SAM" id="Phobius"/>
    </source>
</evidence>
<dbReference type="OrthoDB" id="185994at2"/>
<organism evidence="12">
    <name type="scientific">Desertifilum tharense IPPAS B-1220</name>
    <dbReference type="NCBI Taxonomy" id="1781255"/>
    <lineage>
        <taxon>Bacteria</taxon>
        <taxon>Bacillati</taxon>
        <taxon>Cyanobacteriota</taxon>
        <taxon>Cyanophyceae</taxon>
        <taxon>Desertifilales</taxon>
        <taxon>Desertifilaceae</taxon>
        <taxon>Desertifilum</taxon>
    </lineage>
</organism>
<evidence type="ECO:0000256" key="8">
    <source>
        <dbReference type="ARBA" id="ARBA00023157"/>
    </source>
</evidence>
<dbReference type="InterPro" id="IPR036249">
    <property type="entry name" value="Thioredoxin-like_sf"/>
</dbReference>
<keyword evidence="7 10" id="KW-0472">Membrane</keyword>
<dbReference type="STRING" id="1781255.BH720_12190"/>
<sequence>MRRRRSTPWIHRWSRPALAAIATLGALETAFLTVAELTGNASAVCPTTGCELVLTSPYAMVLGIPLTLFGFLGYLTMGLLAIAPLLVNAETQKERRSQLEKSTWFLLFIGATAMLVGSAYLMYIMAAVVQAFCPYCVASAIFSLALFVLTIVGHAWEDVGQLLFTGIIVGMVVLLGALGLYANVNQPPVAQQQDARTPPPVTTVSGEAEIALARHLSEIGAREFGAYWCPHCHDQKELFGREAAQLINYVECAADGQNSQMELCRSQGITGFPTWEIRGQMYPGVQSLESLAQLSGYQGPRNFLR</sequence>
<dbReference type="SUPFAM" id="SSF52833">
    <property type="entry name" value="Thioredoxin-like"/>
    <property type="match status" value="1"/>
</dbReference>
<dbReference type="Gene3D" id="3.40.30.10">
    <property type="entry name" value="Glutaredoxin"/>
    <property type="match status" value="1"/>
</dbReference>
<evidence type="ECO:0000256" key="5">
    <source>
        <dbReference type="ARBA" id="ARBA00022989"/>
    </source>
</evidence>
<dbReference type="RefSeq" id="WP_069967485.1">
    <property type="nucleotide sequence ID" value="NZ_CM124774.1"/>
</dbReference>
<name>A0A1E5QJT9_9CYAN</name>
<keyword evidence="8" id="KW-1015">Disulfide bond</keyword>
<feature type="transmembrane region" description="Helical" evidence="10">
    <location>
        <begin position="59"/>
        <end position="83"/>
    </location>
</feature>
<dbReference type="AlphaFoldDB" id="A0A1E5QJT9"/>
<evidence type="ECO:0000256" key="4">
    <source>
        <dbReference type="ARBA" id="ARBA00022719"/>
    </source>
</evidence>
<evidence type="ECO:0000256" key="2">
    <source>
        <dbReference type="ARBA" id="ARBA00006214"/>
    </source>
</evidence>
<dbReference type="GO" id="GO:0048038">
    <property type="term" value="F:quinone binding"/>
    <property type="evidence" value="ECO:0007669"/>
    <property type="project" value="UniProtKB-KW"/>
</dbReference>
<keyword evidence="5 10" id="KW-1133">Transmembrane helix</keyword>
<protein>
    <recommendedName>
        <fullName evidence="11">Vitamin K epoxide reductase domain-containing protein</fullName>
    </recommendedName>
</protein>
<dbReference type="EMBL" id="MJGC01000059">
    <property type="protein sequence ID" value="OEJ74861.1"/>
    <property type="molecule type" value="Genomic_DNA"/>
</dbReference>